<keyword evidence="2" id="KW-1185">Reference proteome</keyword>
<accession>A0AAX4G7T4</accession>
<protein>
    <submittedName>
        <fullName evidence="1">Exodeoxyribonuclease H</fullName>
    </submittedName>
</protein>
<dbReference type="Proteomes" id="UP001305174">
    <property type="component" value="Segment"/>
</dbReference>
<organism evidence="1 2">
    <name type="scientific">Pseudomonas phage vB_PseuGesM_254</name>
    <dbReference type="NCBI Taxonomy" id="3092638"/>
    <lineage>
        <taxon>Viruses</taxon>
        <taxon>Duplodnaviria</taxon>
        <taxon>Heunggongvirae</taxon>
        <taxon>Uroviricota</taxon>
        <taxon>Caudoviricetes</taxon>
        <taxon>Vandenendeviridae</taxon>
        <taxon>Chemalvirus</taxon>
        <taxon>Chemalvirus PseuGes254</taxon>
    </lineage>
</organism>
<evidence type="ECO:0000313" key="2">
    <source>
        <dbReference type="Proteomes" id="UP001305174"/>
    </source>
</evidence>
<reference evidence="2" key="1">
    <citation type="submission" date="2024-05" db="EMBL/GenBank/DDBJ databases">
        <authorList>
            <person name="Tikunov A.Y."/>
            <person name="Morozova V.V."/>
            <person name="Kozlova Y.N."/>
            <person name="Tikunova N.V."/>
            <person name="Babkin I.V."/>
        </authorList>
    </citation>
    <scope>NUCLEOTIDE SEQUENCE [LARGE SCALE GENOMIC DNA]</scope>
</reference>
<evidence type="ECO:0000313" key="1">
    <source>
        <dbReference type="EMBL" id="WOZ57523.1"/>
    </source>
</evidence>
<proteinExistence type="predicted"/>
<sequence>MTKEVIVAVIDADVIGYKAAAANEKRTIVATHVASGRKKEFKNRTEFKGFLDGTKFGLEDFVLQDIQTPENLSFALHTVKCMTETICNGVGTRNYQLVLSGSSNFRLSIPLPKQYKSGRDDNIRPIQLSEVRDYMMKFQGGVFAPEGVEADDDLASRKWKGYKDAQAGKKIKVVACTIDKDDLGCMGWSYNWDKMDTPLYIDGLGELHMEGTKVKGTGRIWLYCQSVYGDPVDTYKPVDIANQLATKNNTKKVMFGDKMAYNLLKDCKTDKECWEAIYNQYLAWYPDVTYYTDWEGIEQAKDAIDIWQMYMDCAHMRRWKDDRIDVRKVLKNYGFI</sequence>
<name>A0AAX4G7T4_9CAUD</name>
<dbReference type="EMBL" id="OR575930">
    <property type="protein sequence ID" value="WOZ57523.1"/>
    <property type="molecule type" value="Genomic_DNA"/>
</dbReference>